<dbReference type="EMBL" id="JARJCW010000072">
    <property type="protein sequence ID" value="KAJ7198485.1"/>
    <property type="molecule type" value="Genomic_DNA"/>
</dbReference>
<proteinExistence type="predicted"/>
<dbReference type="AlphaFoldDB" id="A0AAD6Y9Y3"/>
<evidence type="ECO:0000313" key="2">
    <source>
        <dbReference type="Proteomes" id="UP001219525"/>
    </source>
</evidence>
<evidence type="ECO:0000313" key="1">
    <source>
        <dbReference type="EMBL" id="KAJ7198485.1"/>
    </source>
</evidence>
<sequence length="121" mass="13943">MHFCCTLPNFWVAAKSASTAFRDTRHHLLWPLSHILLLQVAPALYIYNINPHLDMSDAPLCLESSYWRLGSSSWQIFSQIVPLLHTLTMTTVLRRTRIFSQTRRGPILPELANSVKQKELL</sequence>
<comment type="caution">
    <text evidence="1">The sequence shown here is derived from an EMBL/GenBank/DDBJ whole genome shotgun (WGS) entry which is preliminary data.</text>
</comment>
<organism evidence="1 2">
    <name type="scientific">Mycena pura</name>
    <dbReference type="NCBI Taxonomy" id="153505"/>
    <lineage>
        <taxon>Eukaryota</taxon>
        <taxon>Fungi</taxon>
        <taxon>Dikarya</taxon>
        <taxon>Basidiomycota</taxon>
        <taxon>Agaricomycotina</taxon>
        <taxon>Agaricomycetes</taxon>
        <taxon>Agaricomycetidae</taxon>
        <taxon>Agaricales</taxon>
        <taxon>Marasmiineae</taxon>
        <taxon>Mycenaceae</taxon>
        <taxon>Mycena</taxon>
    </lineage>
</organism>
<feature type="non-terminal residue" evidence="1">
    <location>
        <position position="121"/>
    </location>
</feature>
<reference evidence="1" key="1">
    <citation type="submission" date="2023-03" db="EMBL/GenBank/DDBJ databases">
        <title>Massive genome expansion in bonnet fungi (Mycena s.s.) driven by repeated elements and novel gene families across ecological guilds.</title>
        <authorList>
            <consortium name="Lawrence Berkeley National Laboratory"/>
            <person name="Harder C.B."/>
            <person name="Miyauchi S."/>
            <person name="Viragh M."/>
            <person name="Kuo A."/>
            <person name="Thoen E."/>
            <person name="Andreopoulos B."/>
            <person name="Lu D."/>
            <person name="Skrede I."/>
            <person name="Drula E."/>
            <person name="Henrissat B."/>
            <person name="Morin E."/>
            <person name="Kohler A."/>
            <person name="Barry K."/>
            <person name="LaButti K."/>
            <person name="Morin E."/>
            <person name="Salamov A."/>
            <person name="Lipzen A."/>
            <person name="Mereny Z."/>
            <person name="Hegedus B."/>
            <person name="Baldrian P."/>
            <person name="Stursova M."/>
            <person name="Weitz H."/>
            <person name="Taylor A."/>
            <person name="Grigoriev I.V."/>
            <person name="Nagy L.G."/>
            <person name="Martin F."/>
            <person name="Kauserud H."/>
        </authorList>
    </citation>
    <scope>NUCLEOTIDE SEQUENCE</scope>
    <source>
        <strain evidence="1">9144</strain>
    </source>
</reference>
<name>A0AAD6Y9Y3_9AGAR</name>
<accession>A0AAD6Y9Y3</accession>
<dbReference type="Proteomes" id="UP001219525">
    <property type="component" value="Unassembled WGS sequence"/>
</dbReference>
<gene>
    <name evidence="1" type="ORF">GGX14DRAFT_469452</name>
</gene>
<keyword evidence="2" id="KW-1185">Reference proteome</keyword>
<protein>
    <submittedName>
        <fullName evidence="1">Uncharacterized protein</fullName>
    </submittedName>
</protein>